<evidence type="ECO:0000256" key="11">
    <source>
        <dbReference type="ARBA" id="ARBA00023136"/>
    </source>
</evidence>
<dbReference type="PROSITE" id="PS50885">
    <property type="entry name" value="HAMP"/>
    <property type="match status" value="1"/>
</dbReference>
<proteinExistence type="predicted"/>
<evidence type="ECO:0000313" key="15">
    <source>
        <dbReference type="Proteomes" id="UP000095651"/>
    </source>
</evidence>
<dbReference type="GO" id="GO:0000155">
    <property type="term" value="F:phosphorelay sensor kinase activity"/>
    <property type="evidence" value="ECO:0007669"/>
    <property type="project" value="InterPro"/>
</dbReference>
<dbReference type="SUPFAM" id="SSF55874">
    <property type="entry name" value="ATPase domain of HSP90 chaperone/DNA topoisomerase II/histidine kinase"/>
    <property type="match status" value="1"/>
</dbReference>
<dbReference type="InterPro" id="IPR010559">
    <property type="entry name" value="Sig_transdc_His_kin_internal"/>
</dbReference>
<dbReference type="GO" id="GO:0005886">
    <property type="term" value="C:plasma membrane"/>
    <property type="evidence" value="ECO:0007669"/>
    <property type="project" value="UniProtKB-SubCell"/>
</dbReference>
<dbReference type="InterPro" id="IPR036890">
    <property type="entry name" value="HATPase_C_sf"/>
</dbReference>
<evidence type="ECO:0000256" key="6">
    <source>
        <dbReference type="ARBA" id="ARBA00022741"/>
    </source>
</evidence>
<reference evidence="14 15" key="1">
    <citation type="submission" date="2015-09" db="EMBL/GenBank/DDBJ databases">
        <authorList>
            <consortium name="Pathogen Informatics"/>
        </authorList>
    </citation>
    <scope>NUCLEOTIDE SEQUENCE [LARGE SCALE GENOMIC DNA]</scope>
    <source>
        <strain evidence="14 15">2789STDY5608850</strain>
    </source>
</reference>
<evidence type="ECO:0000259" key="13">
    <source>
        <dbReference type="PROSITE" id="PS50885"/>
    </source>
</evidence>
<evidence type="ECO:0000256" key="10">
    <source>
        <dbReference type="ARBA" id="ARBA00023012"/>
    </source>
</evidence>
<organism evidence="14 15">
    <name type="scientific">Hungatella hathewayi</name>
    <dbReference type="NCBI Taxonomy" id="154046"/>
    <lineage>
        <taxon>Bacteria</taxon>
        <taxon>Bacillati</taxon>
        <taxon>Bacillota</taxon>
        <taxon>Clostridia</taxon>
        <taxon>Lachnospirales</taxon>
        <taxon>Lachnospiraceae</taxon>
        <taxon>Hungatella</taxon>
    </lineage>
</organism>
<keyword evidence="11 12" id="KW-0472">Membrane</keyword>
<dbReference type="RefSeq" id="WP_242867897.1">
    <property type="nucleotide sequence ID" value="NZ_CABIXC010000004.1"/>
</dbReference>
<evidence type="ECO:0000256" key="8">
    <source>
        <dbReference type="ARBA" id="ARBA00022840"/>
    </source>
</evidence>
<evidence type="ECO:0000313" key="14">
    <source>
        <dbReference type="EMBL" id="CUO21595.1"/>
    </source>
</evidence>
<evidence type="ECO:0000256" key="7">
    <source>
        <dbReference type="ARBA" id="ARBA00022777"/>
    </source>
</evidence>
<keyword evidence="9 12" id="KW-1133">Transmembrane helix</keyword>
<evidence type="ECO:0000256" key="5">
    <source>
        <dbReference type="ARBA" id="ARBA00022692"/>
    </source>
</evidence>
<dbReference type="PANTHER" id="PTHR34220">
    <property type="entry name" value="SENSOR HISTIDINE KINASE YPDA"/>
    <property type="match status" value="1"/>
</dbReference>
<gene>
    <name evidence="14" type="primary">ypdA_12</name>
    <name evidence="14" type="ORF">ERS852407_02182</name>
</gene>
<dbReference type="CDD" id="cd06225">
    <property type="entry name" value="HAMP"/>
    <property type="match status" value="1"/>
</dbReference>
<accession>A0A174DC32</accession>
<dbReference type="GO" id="GO:0005524">
    <property type="term" value="F:ATP binding"/>
    <property type="evidence" value="ECO:0007669"/>
    <property type="project" value="UniProtKB-KW"/>
</dbReference>
<name>A0A174DC32_9FIRM</name>
<dbReference type="InterPro" id="IPR050640">
    <property type="entry name" value="Bact_2-comp_sensor_kinase"/>
</dbReference>
<dbReference type="Gene3D" id="6.10.340.10">
    <property type="match status" value="1"/>
</dbReference>
<dbReference type="Pfam" id="PF06580">
    <property type="entry name" value="His_kinase"/>
    <property type="match status" value="1"/>
</dbReference>
<keyword evidence="3" id="KW-0597">Phosphoprotein</keyword>
<feature type="domain" description="HAMP" evidence="13">
    <location>
        <begin position="314"/>
        <end position="368"/>
    </location>
</feature>
<dbReference type="Pfam" id="PF02518">
    <property type="entry name" value="HATPase_c"/>
    <property type="match status" value="1"/>
</dbReference>
<feature type="transmembrane region" description="Helical" evidence="12">
    <location>
        <begin position="290"/>
        <end position="309"/>
    </location>
</feature>
<dbReference type="Pfam" id="PF00672">
    <property type="entry name" value="HAMP"/>
    <property type="match status" value="1"/>
</dbReference>
<evidence type="ECO:0000256" key="12">
    <source>
        <dbReference type="SAM" id="Phobius"/>
    </source>
</evidence>
<evidence type="ECO:0000256" key="4">
    <source>
        <dbReference type="ARBA" id="ARBA00022679"/>
    </source>
</evidence>
<dbReference type="InterPro" id="IPR003594">
    <property type="entry name" value="HATPase_dom"/>
</dbReference>
<keyword evidence="5 12" id="KW-0812">Transmembrane</keyword>
<dbReference type="AlphaFoldDB" id="A0A174DC32"/>
<evidence type="ECO:0000256" key="3">
    <source>
        <dbReference type="ARBA" id="ARBA00022553"/>
    </source>
</evidence>
<dbReference type="PANTHER" id="PTHR34220:SF11">
    <property type="entry name" value="SENSOR PROTEIN KINASE HPTS"/>
    <property type="match status" value="1"/>
</dbReference>
<evidence type="ECO:0000256" key="9">
    <source>
        <dbReference type="ARBA" id="ARBA00022989"/>
    </source>
</evidence>
<dbReference type="SMART" id="SM00304">
    <property type="entry name" value="HAMP"/>
    <property type="match status" value="1"/>
</dbReference>
<dbReference type="InterPro" id="IPR003660">
    <property type="entry name" value="HAMP_dom"/>
</dbReference>
<evidence type="ECO:0000256" key="1">
    <source>
        <dbReference type="ARBA" id="ARBA00004651"/>
    </source>
</evidence>
<dbReference type="EMBL" id="CYZE01000004">
    <property type="protein sequence ID" value="CUO21595.1"/>
    <property type="molecule type" value="Genomic_DNA"/>
</dbReference>
<keyword evidence="4 14" id="KW-0808">Transferase</keyword>
<keyword evidence="2" id="KW-1003">Cell membrane</keyword>
<dbReference type="EC" id="2.7.13.3" evidence="14"/>
<dbReference type="SUPFAM" id="SSF158472">
    <property type="entry name" value="HAMP domain-like"/>
    <property type="match status" value="1"/>
</dbReference>
<sequence>MTGKGYFSRLESKFAFMYTIILIVVITCIACSIGQYSNSILKKKSLDSCIQKLDFAGERFEQILDRIENESLLLTLNQAARYEAAKKGDNSPYEEHMEAASFSSYLVEFLSTQSAVESISYYSWDGSFFYQDNYGAQPSVKIEVPQEVREEFFHSSQKSFWYIHEPAAPYPGGNLTFTCLKKSYAFTGEPLGFFALTVSPSQIREIYNGFFSEDEIFMITDKNGLICAGTKDGMQGNMVTDVFADGALLTTGSTITLDSTRYLCTFQPEKDLNLFALTPESLVYHDSRSLVSVILAIGIISSIFTFFLFRYSTRKIMLPVNQIISNVRSMSDGDYSVRISTQEGRTDEISLLAGQINQMARNTQDLLSRVHRENERKRRYELSYLQLQMQPHFLYNTLETLCGMIEMNNKSEAIGLVSLISSFYRDTLGKGKEIITLEQELKITCGYLKIMQKRYPGCFYFETSLEPEVLSCSIPKLTLQPLVENSIIHGLQLFTSDRAGLITITGYQEDSLICLRIADNGSGMDEETVGRLNSQIFSEERSSFGIQSIKKRLKLYFAVADILVTSRISEGTVITIRISQQPEPPL</sequence>
<evidence type="ECO:0000256" key="2">
    <source>
        <dbReference type="ARBA" id="ARBA00022475"/>
    </source>
</evidence>
<keyword evidence="8" id="KW-0067">ATP-binding</keyword>
<protein>
    <submittedName>
        <fullName evidence="14">Two component system histidine kinase</fullName>
        <ecNumber evidence="14">2.7.13.3</ecNumber>
    </submittedName>
</protein>
<keyword evidence="7 14" id="KW-0418">Kinase</keyword>
<keyword evidence="6" id="KW-0547">Nucleotide-binding</keyword>
<dbReference type="Gene3D" id="3.30.565.10">
    <property type="entry name" value="Histidine kinase-like ATPase, C-terminal domain"/>
    <property type="match status" value="1"/>
</dbReference>
<feature type="transmembrane region" description="Helical" evidence="12">
    <location>
        <begin position="15"/>
        <end position="36"/>
    </location>
</feature>
<dbReference type="Proteomes" id="UP000095651">
    <property type="component" value="Unassembled WGS sequence"/>
</dbReference>
<keyword evidence="10" id="KW-0902">Two-component regulatory system</keyword>
<comment type="subcellular location">
    <subcellularLocation>
        <location evidence="1">Cell membrane</location>
        <topology evidence="1">Multi-pass membrane protein</topology>
    </subcellularLocation>
</comment>